<dbReference type="OrthoDB" id="154259at2"/>
<dbReference type="Proteomes" id="UP000050514">
    <property type="component" value="Unassembled WGS sequence"/>
</dbReference>
<sequence length="437" mass="49619">MNSNTQSPQTSRQKLGFHYFPDTLHYTEKDLQQWLPLLMDLGVGWMVLRTEINRAIPEYFISGLLKAGIQPVIQFPVSLQSPPDLRAVSPLVEAYSAWGAVFHQYFDRPNIHQSWPANQWAQQDLVERFLDRYLPLAALSMEAGAFPIFPPLEPGGNFWDTTFLRASLQAIERRKESALLDRLILAVYGWTFQHPLNWGEGGPENWPEARPYFTPPHSQDQRGFRAFDWYSAISEAVLQKRCPMILLQAGLPASPEKLLSGLQNTPEVQQNLLEIINSLNTSSKTPLENKPASLHLPEEIISVNFWLLSADQGTPSYAFAWFEESQPVSKAASHLCQLKNVPIIRPNIHGILDEDSLRKAIRPLQHYLYLGENKEAHLVSVFQKHAGFISQYHPTIGFSLDEARLANRITLAVTPDQVPEDILVALQKQGCQIDWLE</sequence>
<gene>
    <name evidence="1" type="ORF">AC812_14350</name>
</gene>
<keyword evidence="2" id="KW-1185">Reference proteome</keyword>
<accession>A0A0N8GM04</accession>
<dbReference type="STRING" id="360411.AC812_14350"/>
<dbReference type="RefSeq" id="WP_061917811.1">
    <property type="nucleotide sequence ID" value="NZ_DF967971.1"/>
</dbReference>
<comment type="caution">
    <text evidence="1">The sequence shown here is derived from an EMBL/GenBank/DDBJ whole genome shotgun (WGS) entry which is preliminary data.</text>
</comment>
<proteinExistence type="predicted"/>
<evidence type="ECO:0000313" key="1">
    <source>
        <dbReference type="EMBL" id="KPL73946.1"/>
    </source>
</evidence>
<dbReference type="EMBL" id="LGHJ01000019">
    <property type="protein sequence ID" value="KPL73946.1"/>
    <property type="molecule type" value="Genomic_DNA"/>
</dbReference>
<protein>
    <submittedName>
        <fullName evidence="1">Uncharacterized protein</fullName>
    </submittedName>
</protein>
<organism evidence="1 2">
    <name type="scientific">Bellilinea caldifistulae</name>
    <dbReference type="NCBI Taxonomy" id="360411"/>
    <lineage>
        <taxon>Bacteria</taxon>
        <taxon>Bacillati</taxon>
        <taxon>Chloroflexota</taxon>
        <taxon>Anaerolineae</taxon>
        <taxon>Anaerolineales</taxon>
        <taxon>Anaerolineaceae</taxon>
        <taxon>Bellilinea</taxon>
    </lineage>
</organism>
<evidence type="ECO:0000313" key="2">
    <source>
        <dbReference type="Proteomes" id="UP000050514"/>
    </source>
</evidence>
<reference evidence="1 2" key="1">
    <citation type="submission" date="2015-07" db="EMBL/GenBank/DDBJ databases">
        <title>Draft genome of Bellilinea caldifistulae DSM 17877.</title>
        <authorList>
            <person name="Hemp J."/>
            <person name="Ward L.M."/>
            <person name="Pace L.A."/>
            <person name="Fischer W.W."/>
        </authorList>
    </citation>
    <scope>NUCLEOTIDE SEQUENCE [LARGE SCALE GENOMIC DNA]</scope>
    <source>
        <strain evidence="1 2">GOMI-1</strain>
    </source>
</reference>
<name>A0A0N8GM04_9CHLR</name>
<dbReference type="AlphaFoldDB" id="A0A0N8GM04"/>